<reference evidence="1" key="1">
    <citation type="submission" date="2014-12" db="EMBL/GenBank/DDBJ databases">
        <title>Insight into the proteome of Arion vulgaris.</title>
        <authorList>
            <person name="Aradska J."/>
            <person name="Bulat T."/>
            <person name="Smidak R."/>
            <person name="Sarate P."/>
            <person name="Gangsoo J."/>
            <person name="Sialana F."/>
            <person name="Bilban M."/>
            <person name="Lubec G."/>
        </authorList>
    </citation>
    <scope>NUCLEOTIDE SEQUENCE</scope>
    <source>
        <tissue evidence="1">Skin</tissue>
    </source>
</reference>
<feature type="non-terminal residue" evidence="1">
    <location>
        <position position="54"/>
    </location>
</feature>
<protein>
    <submittedName>
        <fullName evidence="1">Uncharacterized protein</fullName>
    </submittedName>
</protein>
<sequence length="54" mass="6278">MVDSNIFSETHSEANVCYRVGTSSYDLSIDFPLYTIYVYHHQEACHFWSLAPMT</sequence>
<name>A0A0B7BWQ8_9EUPU</name>
<dbReference type="EMBL" id="HACG01049740">
    <property type="protein sequence ID" value="CEK96605.1"/>
    <property type="molecule type" value="Transcribed_RNA"/>
</dbReference>
<proteinExistence type="predicted"/>
<evidence type="ECO:0000313" key="1">
    <source>
        <dbReference type="EMBL" id="CEK96605.1"/>
    </source>
</evidence>
<organism evidence="1">
    <name type="scientific">Arion vulgaris</name>
    <dbReference type="NCBI Taxonomy" id="1028688"/>
    <lineage>
        <taxon>Eukaryota</taxon>
        <taxon>Metazoa</taxon>
        <taxon>Spiralia</taxon>
        <taxon>Lophotrochozoa</taxon>
        <taxon>Mollusca</taxon>
        <taxon>Gastropoda</taxon>
        <taxon>Heterobranchia</taxon>
        <taxon>Euthyneura</taxon>
        <taxon>Panpulmonata</taxon>
        <taxon>Eupulmonata</taxon>
        <taxon>Stylommatophora</taxon>
        <taxon>Helicina</taxon>
        <taxon>Arionoidea</taxon>
        <taxon>Arionidae</taxon>
        <taxon>Arion</taxon>
    </lineage>
</organism>
<accession>A0A0B7BWQ8</accession>
<dbReference type="AlphaFoldDB" id="A0A0B7BWQ8"/>
<gene>
    <name evidence="1" type="primary">ORF212687</name>
</gene>